<sequence length="43" mass="5114">MFTLANDQRVLGDRPYAERIADRLLEILFDIDRYRGTGRIYLP</sequence>
<keyword evidence="2" id="KW-1185">Reference proteome</keyword>
<dbReference type="Proteomes" id="UP000019141">
    <property type="component" value="Unassembled WGS sequence"/>
</dbReference>
<organism evidence="1 2">
    <name type="scientific">Entotheonella factor</name>
    <dbReference type="NCBI Taxonomy" id="1429438"/>
    <lineage>
        <taxon>Bacteria</taxon>
        <taxon>Pseudomonadati</taxon>
        <taxon>Nitrospinota/Tectimicrobiota group</taxon>
        <taxon>Candidatus Tectimicrobiota</taxon>
        <taxon>Candidatus Entotheonellia</taxon>
        <taxon>Candidatus Entotheonellales</taxon>
        <taxon>Candidatus Entotheonellaceae</taxon>
        <taxon>Candidatus Entotheonella</taxon>
    </lineage>
</organism>
<protein>
    <submittedName>
        <fullName evidence="1">Uncharacterized protein</fullName>
    </submittedName>
</protein>
<evidence type="ECO:0000313" key="2">
    <source>
        <dbReference type="Proteomes" id="UP000019141"/>
    </source>
</evidence>
<dbReference type="AlphaFoldDB" id="W4L2W2"/>
<reference evidence="1 2" key="1">
    <citation type="journal article" date="2014" name="Nature">
        <title>An environmental bacterial taxon with a large and distinct metabolic repertoire.</title>
        <authorList>
            <person name="Wilson M.C."/>
            <person name="Mori T."/>
            <person name="Ruckert C."/>
            <person name="Uria A.R."/>
            <person name="Helf M.J."/>
            <person name="Takada K."/>
            <person name="Gernert C."/>
            <person name="Steffens U.A."/>
            <person name="Heycke N."/>
            <person name="Schmitt S."/>
            <person name="Rinke C."/>
            <person name="Helfrich E.J."/>
            <person name="Brachmann A.O."/>
            <person name="Gurgui C."/>
            <person name="Wakimoto T."/>
            <person name="Kracht M."/>
            <person name="Crusemann M."/>
            <person name="Hentschel U."/>
            <person name="Abe I."/>
            <person name="Matsunaga S."/>
            <person name="Kalinowski J."/>
            <person name="Takeyama H."/>
            <person name="Piel J."/>
        </authorList>
    </citation>
    <scope>NUCLEOTIDE SEQUENCE [LARGE SCALE GENOMIC DNA]</scope>
    <source>
        <strain evidence="2">TSY1</strain>
    </source>
</reference>
<accession>W4L2W2</accession>
<proteinExistence type="predicted"/>
<dbReference type="EMBL" id="AZHW01001485">
    <property type="protein sequence ID" value="ETW92428.1"/>
    <property type="molecule type" value="Genomic_DNA"/>
</dbReference>
<comment type="caution">
    <text evidence="1">The sequence shown here is derived from an EMBL/GenBank/DDBJ whole genome shotgun (WGS) entry which is preliminary data.</text>
</comment>
<dbReference type="HOGENOM" id="CLU_3231115_0_0_7"/>
<name>W4L2W2_ENTF1</name>
<gene>
    <name evidence="1" type="ORF">ETSY1_43655</name>
</gene>
<evidence type="ECO:0000313" key="1">
    <source>
        <dbReference type="EMBL" id="ETW92428.1"/>
    </source>
</evidence>